<evidence type="ECO:0000313" key="9">
    <source>
        <dbReference type="Proteomes" id="UP000298656"/>
    </source>
</evidence>
<comment type="subcellular location">
    <subcellularLocation>
        <location evidence="1">Cell membrane</location>
        <topology evidence="1">Multi-pass membrane protein</topology>
    </subcellularLocation>
</comment>
<feature type="transmembrane region" description="Helical" evidence="6">
    <location>
        <begin position="56"/>
        <end position="77"/>
    </location>
</feature>
<gene>
    <name evidence="8" type="ORF">FAZ95_27135</name>
</gene>
<evidence type="ECO:0000259" key="7">
    <source>
        <dbReference type="PROSITE" id="PS50206"/>
    </source>
</evidence>
<keyword evidence="5 6" id="KW-0472">Membrane</keyword>
<feature type="transmembrane region" description="Helical" evidence="6">
    <location>
        <begin position="23"/>
        <end position="44"/>
    </location>
</feature>
<evidence type="ECO:0000256" key="2">
    <source>
        <dbReference type="ARBA" id="ARBA00022475"/>
    </source>
</evidence>
<dbReference type="KEGG" id="tvl:FAZ95_27135"/>
<dbReference type="PANTHER" id="PTHR42709:SF6">
    <property type="entry name" value="UNDECAPRENYL PHOSPHATE TRANSPORTER A"/>
    <property type="match status" value="1"/>
</dbReference>
<keyword evidence="4 6" id="KW-1133">Transmembrane helix</keyword>
<feature type="transmembrane region" description="Helical" evidence="6">
    <location>
        <begin position="177"/>
        <end position="196"/>
    </location>
</feature>
<dbReference type="Pfam" id="PF09335">
    <property type="entry name" value="VTT_dom"/>
    <property type="match status" value="1"/>
</dbReference>
<accession>A0A4P8IWU9</accession>
<keyword evidence="9" id="KW-1185">Reference proteome</keyword>
<feature type="domain" description="Rhodanese" evidence="7">
    <location>
        <begin position="224"/>
        <end position="316"/>
    </location>
</feature>
<dbReference type="InterPro" id="IPR032816">
    <property type="entry name" value="VTT_dom"/>
</dbReference>
<evidence type="ECO:0000256" key="6">
    <source>
        <dbReference type="SAM" id="Phobius"/>
    </source>
</evidence>
<dbReference type="PROSITE" id="PS50206">
    <property type="entry name" value="RHODANESE_3"/>
    <property type="match status" value="1"/>
</dbReference>
<dbReference type="InterPro" id="IPR051311">
    <property type="entry name" value="DedA_domain"/>
</dbReference>
<evidence type="ECO:0000256" key="4">
    <source>
        <dbReference type="ARBA" id="ARBA00022989"/>
    </source>
</evidence>
<dbReference type="RefSeq" id="WP_137335578.1">
    <property type="nucleotide sequence ID" value="NZ_CP040078.1"/>
</dbReference>
<sequence length="336" mass="36183">MLRELIVEYGVPLVFLNVLLESLGFPVPAMPALILTGAITALVGGHGNVWAMRLSLFNVVLVAASSALLGDLLWFWLGRRYGSRVLGFLCSMSISRDSCVSRSGEVFGKFGVRVLAVTKFIPGLSTLAIPVAGAMSVSLTSFLFYDSVGAALWATVGVALGVLFADAVDTILNLLDWFGLGAVVITAIFLVIYVGIRWRHRATLLRRLRMPRVDAVELDALLLEDPPPCIIDARQGVRRRSDPVRIPGAIVLDHGASAAQLDGVDRSRRFVIYCDCPNEVSAALVAERMKTEGYKNVFPLAGGLDAWRAAGFALEPLLLDAASREAADKIHHSSAP</sequence>
<name>A0A4P8IWU9_9BURK</name>
<dbReference type="GO" id="GO:0005886">
    <property type="term" value="C:plasma membrane"/>
    <property type="evidence" value="ECO:0007669"/>
    <property type="project" value="UniProtKB-SubCell"/>
</dbReference>
<feature type="transmembrane region" description="Helical" evidence="6">
    <location>
        <begin position="143"/>
        <end position="165"/>
    </location>
</feature>
<evidence type="ECO:0000313" key="8">
    <source>
        <dbReference type="EMBL" id="QCP52807.1"/>
    </source>
</evidence>
<dbReference type="Proteomes" id="UP000298656">
    <property type="component" value="Chromosome 2"/>
</dbReference>
<evidence type="ECO:0000256" key="1">
    <source>
        <dbReference type="ARBA" id="ARBA00004651"/>
    </source>
</evidence>
<protein>
    <recommendedName>
        <fullName evidence="7">Rhodanese domain-containing protein</fullName>
    </recommendedName>
</protein>
<proteinExistence type="predicted"/>
<dbReference type="AlphaFoldDB" id="A0A4P8IWU9"/>
<dbReference type="EMBL" id="CP040078">
    <property type="protein sequence ID" value="QCP52807.1"/>
    <property type="molecule type" value="Genomic_DNA"/>
</dbReference>
<evidence type="ECO:0000256" key="5">
    <source>
        <dbReference type="ARBA" id="ARBA00023136"/>
    </source>
</evidence>
<dbReference type="Pfam" id="PF00581">
    <property type="entry name" value="Rhodanese"/>
    <property type="match status" value="1"/>
</dbReference>
<reference evidence="8 9" key="1">
    <citation type="submission" date="2019-05" db="EMBL/GenBank/DDBJ databases">
        <title>Burkholderia sp. DHOD12, isolated from subtropical forest soil.</title>
        <authorList>
            <person name="Gao Z.-H."/>
            <person name="Qiu L.-H."/>
        </authorList>
    </citation>
    <scope>NUCLEOTIDE SEQUENCE [LARGE SCALE GENOMIC DNA]</scope>
    <source>
        <strain evidence="8 9">DHOD12</strain>
    </source>
</reference>
<dbReference type="SUPFAM" id="SSF52821">
    <property type="entry name" value="Rhodanese/Cell cycle control phosphatase"/>
    <property type="match status" value="1"/>
</dbReference>
<dbReference type="SMART" id="SM00450">
    <property type="entry name" value="RHOD"/>
    <property type="match status" value="1"/>
</dbReference>
<evidence type="ECO:0000256" key="3">
    <source>
        <dbReference type="ARBA" id="ARBA00022692"/>
    </source>
</evidence>
<dbReference type="Gene3D" id="3.40.250.10">
    <property type="entry name" value="Rhodanese-like domain"/>
    <property type="match status" value="1"/>
</dbReference>
<dbReference type="InterPro" id="IPR036873">
    <property type="entry name" value="Rhodanese-like_dom_sf"/>
</dbReference>
<dbReference type="InterPro" id="IPR001763">
    <property type="entry name" value="Rhodanese-like_dom"/>
</dbReference>
<dbReference type="PANTHER" id="PTHR42709">
    <property type="entry name" value="ALKALINE PHOSPHATASE LIKE PROTEIN"/>
    <property type="match status" value="1"/>
</dbReference>
<keyword evidence="3 6" id="KW-0812">Transmembrane</keyword>
<keyword evidence="2" id="KW-1003">Cell membrane</keyword>
<organism evidence="8 9">
    <name type="scientific">Trinickia violacea</name>
    <dbReference type="NCBI Taxonomy" id="2571746"/>
    <lineage>
        <taxon>Bacteria</taxon>
        <taxon>Pseudomonadati</taxon>
        <taxon>Pseudomonadota</taxon>
        <taxon>Betaproteobacteria</taxon>
        <taxon>Burkholderiales</taxon>
        <taxon>Burkholderiaceae</taxon>
        <taxon>Trinickia</taxon>
    </lineage>
</organism>
<dbReference type="OrthoDB" id="21108at2"/>